<sequence length="512" mass="56229">MMQRSGRKRNKRPQTSTSLKQLPWSQVKSPYKPFEILHEGQIDAICDTAYRILEEVGMDILHAEAKEIFRKAGAQVESGGDRVRLDRGLIKDAMAQAPSSFTLHSRNPVHNLDLSLGNISFGSVASAPNVSDIEKGRRPGNQDDYRNLLKLCQSLNTVHFIAGYPVEPVDIPPRTRHLECVADMAILTDKVYHAYSLGKERITDALEITRIAHGCQNWNEFKQKVRLFTIINTSSPLRLDGVMIEGAMEMARHNQLCIITPFTLSGAMAPITVAGALAQQHAEALAGMTLLQLVAPGCPVAYGGFTSNVDMKTGSPAFGTPENAQAAMIGGQLARRVGVPYRSSNANASNCVDAQATYESQMSIWSAVMGQANMVMHGAGWLEGGLCASFEKLIIDAEMLQMMTKFLQPPEVTEASLGLDAVKDVGPGGHFFGTAHTLERYETAFYSPILSDWSNFENWEENGSKTTTERAHLIYKNILNEYEQPVFDIALKDEINDFVARRTAEGGVSGDF</sequence>
<keyword evidence="7" id="KW-1185">Reference proteome</keyword>
<feature type="compositionally biased region" description="Basic residues" evidence="5">
    <location>
        <begin position="1"/>
        <end position="12"/>
    </location>
</feature>
<feature type="compositionally biased region" description="Polar residues" evidence="5">
    <location>
        <begin position="13"/>
        <end position="22"/>
    </location>
</feature>
<dbReference type="GO" id="GO:0032259">
    <property type="term" value="P:methylation"/>
    <property type="evidence" value="ECO:0007669"/>
    <property type="project" value="UniProtKB-KW"/>
</dbReference>
<proteinExistence type="inferred from homology"/>
<evidence type="ECO:0000256" key="3">
    <source>
        <dbReference type="ARBA" id="ARBA00022679"/>
    </source>
</evidence>
<dbReference type="InterPro" id="IPR038601">
    <property type="entry name" value="MttB-like_sf"/>
</dbReference>
<protein>
    <recommendedName>
        <fullName evidence="4">Methyltransferase</fullName>
        <ecNumber evidence="4">2.1.1.-</ecNumber>
    </recommendedName>
</protein>
<comment type="similarity">
    <text evidence="1 4">Belongs to the trimethylamine methyltransferase family.</text>
</comment>
<dbReference type="RefSeq" id="WP_380253264.1">
    <property type="nucleotide sequence ID" value="NZ_JBHUII010000010.1"/>
</dbReference>
<reference evidence="7" key="1">
    <citation type="journal article" date="2019" name="Int. J. Syst. Evol. Microbiol.">
        <title>The Global Catalogue of Microorganisms (GCM) 10K type strain sequencing project: providing services to taxonomists for standard genome sequencing and annotation.</title>
        <authorList>
            <consortium name="The Broad Institute Genomics Platform"/>
            <consortium name="The Broad Institute Genome Sequencing Center for Infectious Disease"/>
            <person name="Wu L."/>
            <person name="Ma J."/>
        </authorList>
    </citation>
    <scope>NUCLEOTIDE SEQUENCE [LARGE SCALE GENOMIC DNA]</scope>
    <source>
        <strain evidence="7">CGMCC 4.7192</strain>
    </source>
</reference>
<organism evidence="6 7">
    <name type="scientific">Kiloniella antarctica</name>
    <dbReference type="NCBI Taxonomy" id="1550907"/>
    <lineage>
        <taxon>Bacteria</taxon>
        <taxon>Pseudomonadati</taxon>
        <taxon>Pseudomonadota</taxon>
        <taxon>Alphaproteobacteria</taxon>
        <taxon>Rhodospirillales</taxon>
        <taxon>Kiloniellaceae</taxon>
        <taxon>Kiloniella</taxon>
    </lineage>
</organism>
<dbReference type="EMBL" id="JBHUII010000010">
    <property type="protein sequence ID" value="MFD2207033.1"/>
    <property type="molecule type" value="Genomic_DNA"/>
</dbReference>
<dbReference type="GO" id="GO:0008168">
    <property type="term" value="F:methyltransferase activity"/>
    <property type="evidence" value="ECO:0007669"/>
    <property type="project" value="UniProtKB-KW"/>
</dbReference>
<name>A0ABW5BQB3_9PROT</name>
<dbReference type="Pfam" id="PF06253">
    <property type="entry name" value="MTTB"/>
    <property type="match status" value="1"/>
</dbReference>
<evidence type="ECO:0000256" key="4">
    <source>
        <dbReference type="PIRNR" id="PIRNR037567"/>
    </source>
</evidence>
<dbReference type="Gene3D" id="3.20.20.480">
    <property type="entry name" value="Trimethylamine methyltransferase-like"/>
    <property type="match status" value="1"/>
</dbReference>
<dbReference type="EC" id="2.1.1.-" evidence="4"/>
<evidence type="ECO:0000256" key="2">
    <source>
        <dbReference type="ARBA" id="ARBA00022603"/>
    </source>
</evidence>
<evidence type="ECO:0000313" key="6">
    <source>
        <dbReference type="EMBL" id="MFD2207033.1"/>
    </source>
</evidence>
<keyword evidence="3 4" id="KW-0808">Transferase</keyword>
<gene>
    <name evidence="6" type="ORF">ACFSKO_15505</name>
</gene>
<dbReference type="Proteomes" id="UP001597294">
    <property type="component" value="Unassembled WGS sequence"/>
</dbReference>
<comment type="caution">
    <text evidence="6">The sequence shown here is derived from an EMBL/GenBank/DDBJ whole genome shotgun (WGS) entry which is preliminary data.</text>
</comment>
<feature type="region of interest" description="Disordered" evidence="5">
    <location>
        <begin position="1"/>
        <end position="22"/>
    </location>
</feature>
<dbReference type="InterPro" id="IPR010426">
    <property type="entry name" value="MTTB_MeTrfase"/>
</dbReference>
<dbReference type="PIRSF" id="PIRSF037567">
    <property type="entry name" value="MTTB_MeTrfase"/>
    <property type="match status" value="1"/>
</dbReference>
<keyword evidence="2 6" id="KW-0489">Methyltransferase</keyword>
<accession>A0ABW5BQB3</accession>
<evidence type="ECO:0000313" key="7">
    <source>
        <dbReference type="Proteomes" id="UP001597294"/>
    </source>
</evidence>
<evidence type="ECO:0000256" key="5">
    <source>
        <dbReference type="SAM" id="MobiDB-lite"/>
    </source>
</evidence>
<evidence type="ECO:0000256" key="1">
    <source>
        <dbReference type="ARBA" id="ARBA00007137"/>
    </source>
</evidence>